<dbReference type="Gene3D" id="2.180.10.10">
    <property type="entry name" value="RHS repeat-associated core"/>
    <property type="match status" value="1"/>
</dbReference>
<dbReference type="GO" id="GO:0005576">
    <property type="term" value="C:extracellular region"/>
    <property type="evidence" value="ECO:0007669"/>
    <property type="project" value="UniProtKB-SubCell"/>
</dbReference>
<dbReference type="GO" id="GO:0005737">
    <property type="term" value="C:cytoplasm"/>
    <property type="evidence" value="ECO:0007669"/>
    <property type="project" value="InterPro"/>
</dbReference>
<dbReference type="SUPFAM" id="SSF63840">
    <property type="entry name" value="Ribonuclease domain of colicin E3"/>
    <property type="match status" value="1"/>
</dbReference>
<keyword evidence="6" id="KW-0472">Membrane</keyword>
<reference evidence="9" key="2">
    <citation type="journal article" date="2022" name="Sci. Total Environ.">
        <title>Prevalence, transmission, and molecular epidemiology of tet(X)-positive bacteria among humans, animals, and environmental niches in China: An epidemiological, and genomic-based study.</title>
        <authorList>
            <person name="Dong N."/>
            <person name="Zeng Y."/>
            <person name="Cai C."/>
            <person name="Sun C."/>
            <person name="Lu J."/>
            <person name="Liu C."/>
            <person name="Zhou H."/>
            <person name="Sun Q."/>
            <person name="Shu L."/>
            <person name="Wang H."/>
            <person name="Wang Y."/>
            <person name="Wang S."/>
            <person name="Wu C."/>
            <person name="Chan E.W."/>
            <person name="Chen G."/>
            <person name="Shen Z."/>
            <person name="Chen S."/>
            <person name="Zhang R."/>
        </authorList>
    </citation>
    <scope>NUCLEOTIDE SEQUENCE</scope>
    <source>
        <strain evidence="9">R655-4</strain>
    </source>
</reference>
<comment type="subcellular location">
    <subcellularLocation>
        <location evidence="1">Secreted</location>
    </subcellularLocation>
</comment>
<feature type="chain" id="PRO_5042461559" evidence="7">
    <location>
        <begin position="22"/>
        <end position="2149"/>
    </location>
</feature>
<dbReference type="EMBL" id="JACAGJ010000004">
    <property type="protein sequence ID" value="MDM1072851.1"/>
    <property type="molecule type" value="Genomic_DNA"/>
</dbReference>
<dbReference type="InterPro" id="IPR009105">
    <property type="entry name" value="Colicin_E3_ribonuclease"/>
</dbReference>
<dbReference type="Pfam" id="PF03534">
    <property type="entry name" value="SpvB"/>
    <property type="match status" value="1"/>
</dbReference>
<dbReference type="NCBIfam" id="TIGR01643">
    <property type="entry name" value="YD_repeat_2x"/>
    <property type="match status" value="1"/>
</dbReference>
<dbReference type="InterPro" id="IPR022385">
    <property type="entry name" value="Rhs_assc_core"/>
</dbReference>
<dbReference type="RefSeq" id="WP_286493448.1">
    <property type="nucleotide sequence ID" value="NZ_JACAGJ010000004.1"/>
</dbReference>
<evidence type="ECO:0000259" key="8">
    <source>
        <dbReference type="Pfam" id="PF09000"/>
    </source>
</evidence>
<dbReference type="Gene3D" id="3.10.380.10">
    <property type="entry name" value="Colicin E3-like ribonuclease domain"/>
    <property type="match status" value="1"/>
</dbReference>
<dbReference type="InterPro" id="IPR036725">
    <property type="entry name" value="ColE3_ribonuclease_sf"/>
</dbReference>
<evidence type="ECO:0000313" key="9">
    <source>
        <dbReference type="EMBL" id="MDM1072851.1"/>
    </source>
</evidence>
<dbReference type="PROSITE" id="PS51257">
    <property type="entry name" value="PROKAR_LIPOPROTEIN"/>
    <property type="match status" value="1"/>
</dbReference>
<dbReference type="NCBIfam" id="TIGR03696">
    <property type="entry name" value="Rhs_assc_core"/>
    <property type="match status" value="1"/>
</dbReference>
<feature type="region of interest" description="Disordered" evidence="5">
    <location>
        <begin position="2006"/>
        <end position="2052"/>
    </location>
</feature>
<keyword evidence="4" id="KW-0843">Virulence</keyword>
<evidence type="ECO:0000256" key="5">
    <source>
        <dbReference type="SAM" id="MobiDB-lite"/>
    </source>
</evidence>
<dbReference type="Gene3D" id="2.40.128.340">
    <property type="match status" value="1"/>
</dbReference>
<dbReference type="GO" id="GO:0043022">
    <property type="term" value="F:ribosome binding"/>
    <property type="evidence" value="ECO:0007669"/>
    <property type="project" value="InterPro"/>
</dbReference>
<evidence type="ECO:0000256" key="2">
    <source>
        <dbReference type="ARBA" id="ARBA00022525"/>
    </source>
</evidence>
<keyword evidence="6" id="KW-0812">Transmembrane</keyword>
<feature type="transmembrane region" description="Helical" evidence="6">
    <location>
        <begin position="1820"/>
        <end position="1842"/>
    </location>
</feature>
<dbReference type="Proteomes" id="UP001170959">
    <property type="component" value="Unassembled WGS sequence"/>
</dbReference>
<feature type="domain" description="Colicin E3-like ribonuclease" evidence="8">
    <location>
        <begin position="2029"/>
        <end position="2100"/>
    </location>
</feature>
<proteinExistence type="predicted"/>
<keyword evidence="3 7" id="KW-0732">Signal</keyword>
<keyword evidence="6" id="KW-1133">Transmembrane helix</keyword>
<keyword evidence="2" id="KW-0964">Secreted</keyword>
<evidence type="ECO:0000256" key="3">
    <source>
        <dbReference type="ARBA" id="ARBA00022729"/>
    </source>
</evidence>
<dbReference type="GO" id="GO:0003723">
    <property type="term" value="F:RNA binding"/>
    <property type="evidence" value="ECO:0007669"/>
    <property type="project" value="InterPro"/>
</dbReference>
<evidence type="ECO:0000313" key="10">
    <source>
        <dbReference type="Proteomes" id="UP001170959"/>
    </source>
</evidence>
<dbReference type="InterPro" id="IPR028994">
    <property type="entry name" value="Integrin_alpha_N"/>
</dbReference>
<evidence type="ECO:0000256" key="1">
    <source>
        <dbReference type="ARBA" id="ARBA00004613"/>
    </source>
</evidence>
<evidence type="ECO:0000256" key="4">
    <source>
        <dbReference type="ARBA" id="ARBA00023026"/>
    </source>
</evidence>
<name>A0AAJ1QFA2_9FLAO</name>
<dbReference type="InterPro" id="IPR003284">
    <property type="entry name" value="Sal_SpvB"/>
</dbReference>
<feature type="signal peptide" evidence="7">
    <location>
        <begin position="1"/>
        <end position="21"/>
    </location>
</feature>
<dbReference type="Pfam" id="PF09000">
    <property type="entry name" value="Cytotoxic"/>
    <property type="match status" value="1"/>
</dbReference>
<dbReference type="PANTHER" id="PTHR32305">
    <property type="match status" value="1"/>
</dbReference>
<comment type="caution">
    <text evidence="9">The sequence shown here is derived from an EMBL/GenBank/DDBJ whole genome shotgun (WGS) entry which is preliminary data.</text>
</comment>
<dbReference type="InterPro" id="IPR050708">
    <property type="entry name" value="T6SS_VgrG/RHS"/>
</dbReference>
<dbReference type="PANTHER" id="PTHR32305:SF15">
    <property type="entry name" value="PROTEIN RHSA-RELATED"/>
    <property type="match status" value="1"/>
</dbReference>
<dbReference type="InterPro" id="IPR006530">
    <property type="entry name" value="YD"/>
</dbReference>
<protein>
    <submittedName>
        <fullName evidence="9">VCBS repeat-containing protein</fullName>
    </submittedName>
</protein>
<reference evidence="9" key="1">
    <citation type="submission" date="2020-06" db="EMBL/GenBank/DDBJ databases">
        <authorList>
            <person name="Dong N."/>
        </authorList>
    </citation>
    <scope>NUCLEOTIDE SEQUENCE</scope>
    <source>
        <strain evidence="9">R655-4</strain>
    </source>
</reference>
<dbReference type="GO" id="GO:0016788">
    <property type="term" value="F:hydrolase activity, acting on ester bonds"/>
    <property type="evidence" value="ECO:0007669"/>
    <property type="project" value="InterPro"/>
</dbReference>
<dbReference type="InterPro" id="IPR013517">
    <property type="entry name" value="FG-GAP"/>
</dbReference>
<sequence>MIKKLYFLLSLLLSCLSVINAQTINFQDTKGELTVDGSGAANYKVPIALPPGIKDVAPQIALTYSSSGSNGIAGYGWNIVGISAINRVGTRIDLDGGIDPVDFDNNDQFSLEGQRLIKLGNNLFGTENLSNMKISAIGNENNPTSFKIDFPDGSIAYYGNTTDSKSFSEYLISKWIDINGNYIKYEYSKDNNVTYISKIIWSDNEKKSTNYLNIIEFKYKNKSRYDIGFINGNKLINTKILDYINVTTGGSLFKKYQLYHTQNELNYQFVEKIQEFNQAGEAANPVIFTYEKSENGYTAFTQPYLASTSNKLSSVKVSGDFDGNGEVDFVSNGEIYLNPINNNNWEAKNLGFDYKNLLEDPIITVDGDKKLQQNSMAILLKDKNSATIESLSYKKSLSKVTTDFSKRMDLKTTDDPSLFEPNTYQRGLYVSCDFAGEVPIDNPKYKESTKTLIGDFNGDGLSETIITHYEKEYHAEETTVCEDYGAYPHFFVDNVSFYSGLKTYMLSLNPKESSSFDSNGFIEIDNNINIADAYVFDFDGDGKDDVISINYIGAYTVKTFNYKTINNKVSIEIETLALGTFPEVSVANKTKSGIVWGDFNGDGRADLMIPHSDGNSNWSMYLSKGNSFEKHIYENFELFQPSWQGAPSISRVKLRQYRSIDINKDGKSDFVMNEYETLQVSPGNRNGRGHLYLKQNLGVDSNGKIIFGSNEHTQVNSDYGYHTQDHEHMHFLIGEFGSNQNSYGYAFIQGNQIWKGGYKKDQSKDARIVKVNESNGTITTDIVYEPLKPNASNGDLGDVNGTYYSSFTEKFPYVEIKQFPSLYVVRELKVNALGKSKKRLFKYFGLTSHSQGLGILGFKKVAQSSWIVDGINNTTPVWNVSQMDPSKRGATSVSWAFSGTNINLIDSYSDSNLLSKTTNNYTYTTLPDKRFILLPQSTIENDFISGVTTTTTNTYDSYYNIATTTETKTANGQTFKSTTTNTVENSPTSSPYIIGRLIKEVNKVDAYGDSYTSQKEYTYDNNKISKTKTTVQNEGIQVVDYTYDTYGNVLTITDNGKIISGLAERIAVRKIENIYDSNGRFVIKKKDIEGYDTNLEYNLLGQVTKETNKFGAVTSTEYDKWGKLLKVTLSNSSTTPIITQYQYNRDNNGWSIISFSDQTKAYKAQYFDAVGNNIKNTIKGFSDGQYVSTSTEYDFLGRKLRESQPYFSSPSQWRTYEYDHLLRPIKITNHTGLILTNSYNGLSATTVEGVRSKKITKDAVGNTAQLVDNGTETINYTYYPNGGVKTTTYGSHIITTGYDVWGRRTSLLDPSVSSIPYTYSFTAFDEIKEEKMPEGTTTYKYNAVGKITEKTTTGKSNISIKYTYDDAKKGVLNKEYGTNEGNSFSNDIIYDNYFRIVNKNEVTPKFVFGKQFVYDEFGRIMNSESWTMTNNKRVQTVILNHQYNQYNGELNLLLDISKGVGKVVWKANTKNERGQTLNATLGELITVENTYDAYGNITNIRNKKGNDWLYNVNYEYQIDRGLLTKRTDSHFAWEENFTYDSFDRLLSWSSPNGTNYNTYLTDGRIDINNQVGKYTYNSTAKYKKESIQLNAPGSDYYARRKEQNITYDAFKRPLSISEEGRGNVNFQYGINGGRFYALKQDLLANKTTQKYYSQDGTMDISVDQVGNTKIINYISSPYETPLIYVTELNSALTTTKESFHYLARDFQGSVMAIYDANAKVIERRLFDPWGNIVKVQDANGNVTEGENAKLIFLDRGYTGHEHFTEVGIIHMNGRIYDPVLKQFLSPDNFIQDPENSQSYNRYGYAWNNPLKYCDPSGEEFVIAGSAVLAAMVVGAVIGGVVYTGMSLYYGDFSWGGLLKNIVIGAVSGAYSSGIGTAVQGIAPISTSSAQAGTKAFKMIVFLNKAIRASVQAYAHGISQAAIQGISGGNAGQSFFSGLISSVIGSAIEIGNVSVFSNQNIDILLFGTVSGGITSELTGGNFWEGAAIGLFVSGLNHAIHNDNDIIYSEDGSEGPGKGNNKDRDTRSHKPAPKKLPGFPDAEKVKGKGGRSRWKTKDGKILEWDKQHGDVEVYNKNGKHLGSARPEDGIIYKPPVNGRTIEKFVIGAATGYMLIKAVDYIGGRVSFFMSMGISSTLMTMPYTNTTQPVYN</sequence>
<dbReference type="Pfam" id="PF13517">
    <property type="entry name" value="FG-GAP_3"/>
    <property type="match status" value="1"/>
</dbReference>
<dbReference type="SUPFAM" id="SSF69318">
    <property type="entry name" value="Integrin alpha N-terminal domain"/>
    <property type="match status" value="1"/>
</dbReference>
<gene>
    <name evidence="9" type="ORF">HX001_10160</name>
</gene>
<evidence type="ECO:0000256" key="7">
    <source>
        <dbReference type="SAM" id="SignalP"/>
    </source>
</evidence>
<organism evidence="9 10">
    <name type="scientific">Empedobacter brevis</name>
    <dbReference type="NCBI Taxonomy" id="247"/>
    <lineage>
        <taxon>Bacteria</taxon>
        <taxon>Pseudomonadati</taxon>
        <taxon>Bacteroidota</taxon>
        <taxon>Flavobacteriia</taxon>
        <taxon>Flavobacteriales</taxon>
        <taxon>Weeksellaceae</taxon>
        <taxon>Empedobacter</taxon>
    </lineage>
</organism>
<accession>A0AAJ1QFA2</accession>
<evidence type="ECO:0000256" key="6">
    <source>
        <dbReference type="SAM" id="Phobius"/>
    </source>
</evidence>